<protein>
    <submittedName>
        <fullName evidence="2">Uncharacterized protein</fullName>
    </submittedName>
</protein>
<accession>A0A8T1IPM4</accession>
<evidence type="ECO:0000313" key="3">
    <source>
        <dbReference type="Proteomes" id="UP000760860"/>
    </source>
</evidence>
<feature type="region of interest" description="Disordered" evidence="1">
    <location>
        <begin position="50"/>
        <end position="78"/>
    </location>
</feature>
<name>A0A8T1IPM4_9STRA</name>
<feature type="region of interest" description="Disordered" evidence="1">
    <location>
        <begin position="1"/>
        <end position="33"/>
    </location>
</feature>
<evidence type="ECO:0000256" key="1">
    <source>
        <dbReference type="SAM" id="MobiDB-lite"/>
    </source>
</evidence>
<reference evidence="2" key="1">
    <citation type="submission" date="2018-05" db="EMBL/GenBank/DDBJ databases">
        <title>Effector identification in a new, highly contiguous assembly of the strawberry crown rot pathogen Phytophthora cactorum.</title>
        <authorList>
            <person name="Armitage A.D."/>
            <person name="Nellist C.F."/>
            <person name="Bates H."/>
            <person name="Vickerstaff R.J."/>
            <person name="Harrison R.J."/>
        </authorList>
    </citation>
    <scope>NUCLEOTIDE SEQUENCE</scope>
    <source>
        <strain evidence="2">P421</strain>
    </source>
</reference>
<feature type="compositionally biased region" description="Basic and acidic residues" evidence="1">
    <location>
        <begin position="57"/>
        <end position="70"/>
    </location>
</feature>
<dbReference type="Proteomes" id="UP000760860">
    <property type="component" value="Unassembled WGS sequence"/>
</dbReference>
<evidence type="ECO:0000313" key="2">
    <source>
        <dbReference type="EMBL" id="KAG3226221.1"/>
    </source>
</evidence>
<organism evidence="2 3">
    <name type="scientific">Phytophthora cactorum</name>
    <dbReference type="NCBI Taxonomy" id="29920"/>
    <lineage>
        <taxon>Eukaryota</taxon>
        <taxon>Sar</taxon>
        <taxon>Stramenopiles</taxon>
        <taxon>Oomycota</taxon>
        <taxon>Peronosporomycetes</taxon>
        <taxon>Peronosporales</taxon>
        <taxon>Peronosporaceae</taxon>
        <taxon>Phytophthora</taxon>
    </lineage>
</organism>
<feature type="compositionally biased region" description="Low complexity" evidence="1">
    <location>
        <begin position="9"/>
        <end position="23"/>
    </location>
</feature>
<comment type="caution">
    <text evidence="2">The sequence shown here is derived from an EMBL/GenBank/DDBJ whole genome shotgun (WGS) entry which is preliminary data.</text>
</comment>
<dbReference type="EMBL" id="RCMV01000063">
    <property type="protein sequence ID" value="KAG3226221.1"/>
    <property type="molecule type" value="Genomic_DNA"/>
</dbReference>
<gene>
    <name evidence="2" type="ORF">PC129_g3178</name>
</gene>
<proteinExistence type="predicted"/>
<sequence length="78" mass="8014">MILNSAVDPLTSKTSPSLLSCTPARVNSADKDTPANFGIGMMSPATLNSVTTVFDPGGDKSDSEWAERSAHASADANS</sequence>
<dbReference type="AlphaFoldDB" id="A0A8T1IPM4"/>